<dbReference type="GO" id="GO:0046872">
    <property type="term" value="F:metal ion binding"/>
    <property type="evidence" value="ECO:0007669"/>
    <property type="project" value="UniProtKB-KW"/>
</dbReference>
<dbReference type="InterPro" id="IPR005950">
    <property type="entry name" value="ModA"/>
</dbReference>
<sequence length="194" mass="21762">STGQLFAQIKQGAPFDVYMAADVYRPQLLLDQGLATKLQIYARGQLVLLVNQQAGINCGSALTSNKLPYLALANPDLAPYGLAAKQYLENNKLWQQLSDHIVMGENVSQAMHMVVSKNATAGLVAQSLLVNYPIKADQCQWLVPIEFYQPINQAMVLLKHSKQANLYTEFMRFLQSKQAIDLIRKNGYFVEVEW</sequence>
<dbReference type="Pfam" id="PF13531">
    <property type="entry name" value="SBP_bac_11"/>
    <property type="match status" value="1"/>
</dbReference>
<evidence type="ECO:0000256" key="2">
    <source>
        <dbReference type="ARBA" id="ARBA00022729"/>
    </source>
</evidence>
<evidence type="ECO:0000256" key="1">
    <source>
        <dbReference type="ARBA" id="ARBA00022723"/>
    </source>
</evidence>
<dbReference type="AlphaFoldDB" id="A0A3B0W3I2"/>
<dbReference type="InterPro" id="IPR050682">
    <property type="entry name" value="ModA/WtpA"/>
</dbReference>
<keyword evidence="2" id="KW-0732">Signal</keyword>
<evidence type="ECO:0000313" key="3">
    <source>
        <dbReference type="EMBL" id="VAW46983.1"/>
    </source>
</evidence>
<dbReference type="GO" id="GO:0015689">
    <property type="term" value="P:molybdate ion transport"/>
    <property type="evidence" value="ECO:0007669"/>
    <property type="project" value="InterPro"/>
</dbReference>
<dbReference type="NCBIfam" id="TIGR01256">
    <property type="entry name" value="modA"/>
    <property type="match status" value="1"/>
</dbReference>
<reference evidence="3" key="1">
    <citation type="submission" date="2018-06" db="EMBL/GenBank/DDBJ databases">
        <authorList>
            <person name="Zhirakovskaya E."/>
        </authorList>
    </citation>
    <scope>NUCLEOTIDE SEQUENCE</scope>
</reference>
<gene>
    <name evidence="3" type="ORF">MNBD_GAMMA02-121</name>
</gene>
<organism evidence="3">
    <name type="scientific">hydrothermal vent metagenome</name>
    <dbReference type="NCBI Taxonomy" id="652676"/>
    <lineage>
        <taxon>unclassified sequences</taxon>
        <taxon>metagenomes</taxon>
        <taxon>ecological metagenomes</taxon>
    </lineage>
</organism>
<proteinExistence type="predicted"/>
<dbReference type="Gene3D" id="3.40.190.10">
    <property type="entry name" value="Periplasmic binding protein-like II"/>
    <property type="match status" value="2"/>
</dbReference>
<dbReference type="EMBL" id="UOFA01000316">
    <property type="protein sequence ID" value="VAW46983.1"/>
    <property type="molecule type" value="Genomic_DNA"/>
</dbReference>
<keyword evidence="1" id="KW-0479">Metal-binding</keyword>
<dbReference type="PANTHER" id="PTHR30632:SF14">
    <property type="entry name" value="TUNGSTATE_MOLYBDATE_CHROMATE-BINDING PROTEIN MODA"/>
    <property type="match status" value="1"/>
</dbReference>
<name>A0A3B0W3I2_9ZZZZ</name>
<accession>A0A3B0W3I2</accession>
<dbReference type="PANTHER" id="PTHR30632">
    <property type="entry name" value="MOLYBDATE-BINDING PERIPLASMIC PROTEIN"/>
    <property type="match status" value="1"/>
</dbReference>
<protein>
    <submittedName>
        <fullName evidence="3">Molybdenum ABC transporter, periplasmic molybdenum-binding protein ModA (TC 3.A.1.8.1)</fullName>
    </submittedName>
</protein>
<feature type="non-terminal residue" evidence="3">
    <location>
        <position position="1"/>
    </location>
</feature>
<dbReference type="GO" id="GO:0030973">
    <property type="term" value="F:molybdate ion binding"/>
    <property type="evidence" value="ECO:0007669"/>
    <property type="project" value="TreeGrafter"/>
</dbReference>
<dbReference type="SUPFAM" id="SSF53850">
    <property type="entry name" value="Periplasmic binding protein-like II"/>
    <property type="match status" value="1"/>
</dbReference>